<feature type="disulfide bond" evidence="6">
    <location>
        <begin position="115"/>
        <end position="124"/>
    </location>
</feature>
<dbReference type="PRINTS" id="PR00011">
    <property type="entry name" value="EGFLAMININ"/>
</dbReference>
<comment type="caution">
    <text evidence="6">Lacks conserved residue(s) required for the propagation of feature annotation.</text>
</comment>
<protein>
    <submittedName>
        <fullName evidence="9">Laminin-like protein lam-2</fullName>
    </submittedName>
</protein>
<dbReference type="GeneID" id="119632914"/>
<keyword evidence="8" id="KW-1185">Reference proteome</keyword>
<dbReference type="GO" id="GO:0007411">
    <property type="term" value="P:axon guidance"/>
    <property type="evidence" value="ECO:0007669"/>
    <property type="project" value="TreeGrafter"/>
</dbReference>
<feature type="domain" description="Laminin EGF-like" evidence="7">
    <location>
        <begin position="94"/>
        <end position="140"/>
    </location>
</feature>
<dbReference type="GO" id="GO:0005604">
    <property type="term" value="C:basement membrane"/>
    <property type="evidence" value="ECO:0007669"/>
    <property type="project" value="TreeGrafter"/>
</dbReference>
<dbReference type="SMART" id="SM00180">
    <property type="entry name" value="EGF_Lam"/>
    <property type="match status" value="4"/>
</dbReference>
<evidence type="ECO:0000256" key="2">
    <source>
        <dbReference type="ARBA" id="ARBA00022737"/>
    </source>
</evidence>
<evidence type="ECO:0000256" key="5">
    <source>
        <dbReference type="ARBA" id="ARBA00023292"/>
    </source>
</evidence>
<feature type="disulfide bond" evidence="6">
    <location>
        <begin position="20"/>
        <end position="29"/>
    </location>
</feature>
<dbReference type="GO" id="GO:0009887">
    <property type="term" value="P:animal organ morphogenesis"/>
    <property type="evidence" value="ECO:0007669"/>
    <property type="project" value="TreeGrafter"/>
</dbReference>
<dbReference type="InterPro" id="IPR002049">
    <property type="entry name" value="LE_dom"/>
</dbReference>
<dbReference type="FunFam" id="2.10.25.10:FF:000074">
    <property type="entry name" value="Laminin subunit alpha"/>
    <property type="match status" value="1"/>
</dbReference>
<evidence type="ECO:0000256" key="1">
    <source>
        <dbReference type="ARBA" id="ARBA00022729"/>
    </source>
</evidence>
<evidence type="ECO:0000256" key="6">
    <source>
        <dbReference type="PROSITE-ProRule" id="PRU00460"/>
    </source>
</evidence>
<feature type="disulfide bond" evidence="6">
    <location>
        <begin position="175"/>
        <end position="189"/>
    </location>
</feature>
<feature type="disulfide bond" evidence="6">
    <location>
        <begin position="96"/>
        <end position="113"/>
    </location>
</feature>
<dbReference type="InterPro" id="IPR050440">
    <property type="entry name" value="Laminin/Netrin_ECM"/>
</dbReference>
<gene>
    <name evidence="9" type="primary">LOC119632914</name>
</gene>
<dbReference type="Pfam" id="PF00053">
    <property type="entry name" value="EGF_laminin"/>
    <property type="match status" value="2"/>
</dbReference>
<keyword evidence="3 6" id="KW-1015">Disulfide bond</keyword>
<organism evidence="8 9">
    <name type="scientific">Glossina fuscipes</name>
    <dbReference type="NCBI Taxonomy" id="7396"/>
    <lineage>
        <taxon>Eukaryota</taxon>
        <taxon>Metazoa</taxon>
        <taxon>Ecdysozoa</taxon>
        <taxon>Arthropoda</taxon>
        <taxon>Hexapoda</taxon>
        <taxon>Insecta</taxon>
        <taxon>Pterygota</taxon>
        <taxon>Neoptera</taxon>
        <taxon>Endopterygota</taxon>
        <taxon>Diptera</taxon>
        <taxon>Brachycera</taxon>
        <taxon>Muscomorpha</taxon>
        <taxon>Hippoboscoidea</taxon>
        <taxon>Glossinidae</taxon>
        <taxon>Glossina</taxon>
    </lineage>
</organism>
<dbReference type="InterPro" id="IPR056863">
    <property type="entry name" value="LMN_ATRN_NET-like_EGF"/>
</dbReference>
<dbReference type="Gene3D" id="2.10.25.10">
    <property type="entry name" value="Laminin"/>
    <property type="match status" value="4"/>
</dbReference>
<dbReference type="CDD" id="cd00055">
    <property type="entry name" value="EGF_Lam"/>
    <property type="match status" value="3"/>
</dbReference>
<reference evidence="9" key="1">
    <citation type="submission" date="2025-08" db="UniProtKB">
        <authorList>
            <consortium name="RefSeq"/>
        </authorList>
    </citation>
    <scope>IDENTIFICATION</scope>
    <source>
        <tissue evidence="9">Whole body pupa</tissue>
    </source>
</reference>
<keyword evidence="5 6" id="KW-0424">Laminin EGF-like domain</keyword>
<dbReference type="FunFam" id="2.10.25.10:FF:000082">
    <property type="entry name" value="Laminin subunit alpha 1"/>
    <property type="match status" value="1"/>
</dbReference>
<proteinExistence type="predicted"/>
<dbReference type="FunFam" id="2.10.25.10:FF:000574">
    <property type="entry name" value="laminin subunit alpha-1 isoform X1"/>
    <property type="match status" value="1"/>
</dbReference>
<feature type="disulfide bond" evidence="6">
    <location>
        <begin position="67"/>
        <end position="76"/>
    </location>
</feature>
<dbReference type="GO" id="GO:0005201">
    <property type="term" value="F:extracellular matrix structural constituent"/>
    <property type="evidence" value="ECO:0007669"/>
    <property type="project" value="TreeGrafter"/>
</dbReference>
<feature type="disulfide bond" evidence="6">
    <location>
        <begin position="163"/>
        <end position="172"/>
    </location>
</feature>
<feature type="disulfide bond" evidence="6">
    <location>
        <begin position="94"/>
        <end position="106"/>
    </location>
</feature>
<dbReference type="KEGG" id="gfs:119632914"/>
<name>A0A8U0WAJ1_9MUSC</name>
<feature type="domain" description="Laminin EGF-like" evidence="7">
    <location>
        <begin position="50"/>
        <end position="93"/>
    </location>
</feature>
<feature type="domain" description="Laminin EGF-like" evidence="7">
    <location>
        <begin position="141"/>
        <end position="191"/>
    </location>
</feature>
<keyword evidence="2" id="KW-0677">Repeat</keyword>
<dbReference type="PROSITE" id="PS50027">
    <property type="entry name" value="EGF_LAM_2"/>
    <property type="match status" value="4"/>
</dbReference>
<evidence type="ECO:0000259" key="7">
    <source>
        <dbReference type="PROSITE" id="PS50027"/>
    </source>
</evidence>
<evidence type="ECO:0000313" key="9">
    <source>
        <dbReference type="RefSeq" id="XP_037881996.1"/>
    </source>
</evidence>
<accession>A0A8U0WAJ1</accession>
<evidence type="ECO:0000313" key="8">
    <source>
        <dbReference type="Proteomes" id="UP000092443"/>
    </source>
</evidence>
<dbReference type="Pfam" id="PF24973">
    <property type="entry name" value="EGF_LMN_ATRN"/>
    <property type="match status" value="2"/>
</dbReference>
<dbReference type="SUPFAM" id="SSF57196">
    <property type="entry name" value="EGF/Laminin"/>
    <property type="match status" value="4"/>
</dbReference>
<sequence>MDINQIYGVVENTEYICTQCPTGYTGDHCEMCDDGYFGNPTEAGSTCRPCECDGDPCDVFTGECITCRGNTEGWHCERCKLGYWGDASVGCEPCDCYTDGSDSDVCDSADGQCLCKPHFAGQKCDECAEGYANLDLQCQPCDCDIYGAKESDTCDPDNGQCLCKTGVMGLKCNECEESYYDLQKESDGCTGKLMNEMQLIF</sequence>
<evidence type="ECO:0000256" key="4">
    <source>
        <dbReference type="ARBA" id="ARBA00023180"/>
    </source>
</evidence>
<keyword evidence="4" id="KW-0325">Glycoprotein</keyword>
<dbReference type="PANTHER" id="PTHR10574">
    <property type="entry name" value="NETRIN/LAMININ-RELATED"/>
    <property type="match status" value="1"/>
</dbReference>
<evidence type="ECO:0000256" key="3">
    <source>
        <dbReference type="ARBA" id="ARBA00023157"/>
    </source>
</evidence>
<dbReference type="AlphaFoldDB" id="A0A8U0WAJ1"/>
<dbReference type="RefSeq" id="XP_037881996.1">
    <property type="nucleotide sequence ID" value="XM_038026068.1"/>
</dbReference>
<dbReference type="Proteomes" id="UP000092443">
    <property type="component" value="Unplaced"/>
</dbReference>
<dbReference type="PANTHER" id="PTHR10574:SF406">
    <property type="entry name" value="LAMININ SUBUNIT ALPHA 5"/>
    <property type="match status" value="1"/>
</dbReference>
<dbReference type="PROSITE" id="PS01248">
    <property type="entry name" value="EGF_LAM_1"/>
    <property type="match status" value="1"/>
</dbReference>
<dbReference type="GO" id="GO:0009888">
    <property type="term" value="P:tissue development"/>
    <property type="evidence" value="ECO:0007669"/>
    <property type="project" value="TreeGrafter"/>
</dbReference>
<feature type="domain" description="Laminin EGF-like" evidence="7">
    <location>
        <begin position="1"/>
        <end position="49"/>
    </location>
</feature>
<keyword evidence="1" id="KW-0732">Signal</keyword>